<proteinExistence type="predicted"/>
<dbReference type="PANTHER" id="PTHR33376">
    <property type="match status" value="1"/>
</dbReference>
<evidence type="ECO:0000256" key="2">
    <source>
        <dbReference type="SAM" id="SignalP"/>
    </source>
</evidence>
<evidence type="ECO:0000313" key="4">
    <source>
        <dbReference type="Proteomes" id="UP000245629"/>
    </source>
</evidence>
<dbReference type="GO" id="GO:0030246">
    <property type="term" value="F:carbohydrate binding"/>
    <property type="evidence" value="ECO:0007669"/>
    <property type="project" value="TreeGrafter"/>
</dbReference>
<protein>
    <submittedName>
        <fullName evidence="3">C4-dicarboxylate ABC transporter substrate-binding protein</fullName>
    </submittedName>
</protein>
<accession>A0A2S2CWX9</accession>
<organism evidence="3 4">
    <name type="scientific">Azospirillum thermophilum</name>
    <dbReference type="NCBI Taxonomy" id="2202148"/>
    <lineage>
        <taxon>Bacteria</taxon>
        <taxon>Pseudomonadati</taxon>
        <taxon>Pseudomonadota</taxon>
        <taxon>Alphaproteobacteria</taxon>
        <taxon>Rhodospirillales</taxon>
        <taxon>Azospirillaceae</taxon>
        <taxon>Azospirillum</taxon>
    </lineage>
</organism>
<name>A0A2S2CWX9_9PROT</name>
<gene>
    <name evidence="3" type="ORF">DEW08_23250</name>
</gene>
<dbReference type="InterPro" id="IPR038404">
    <property type="entry name" value="TRAP_DctP_sf"/>
</dbReference>
<evidence type="ECO:0000256" key="1">
    <source>
        <dbReference type="ARBA" id="ARBA00022729"/>
    </source>
</evidence>
<dbReference type="InterPro" id="IPR004682">
    <property type="entry name" value="TRAP_DctP"/>
</dbReference>
<dbReference type="KEGG" id="azz:DEW08_23250"/>
<dbReference type="EMBL" id="CP029356">
    <property type="protein sequence ID" value="AWK88958.1"/>
    <property type="molecule type" value="Genomic_DNA"/>
</dbReference>
<sequence length="331" mass="35876">MHLMELKTLARRLAGTVAVLTALLALPAAAEELKAGYSLPATSHYGVGVTAMAEELAKLSSGKWTVKQFPANALGGEREMVEGAQIGTVDIVATSSGPVGNFVPDTLITDIPFLFKSYEHAHAVLDGPIGQAILDQFPKHGLIALAWGENGFRNLTNAKRPVRTPADAKGLKIRTMENQVHMTAFKTLGVLPTPMAFPELFTAMQQGTVDGQENPIGVILGAKFSQVQKYLTVSQHVYSPALIILSPSVWNKLNDQEKGWFKQAALAGAKAMRKKAEDDAANGIEELKRQGMEVVTDVDVAAFQEALKPAYAEYARKFGQDKIDAIRNYRF</sequence>
<dbReference type="PANTHER" id="PTHR33376:SF2">
    <property type="entry name" value="DICARBOXYLATE-BINDING PERIPLASMIC PROTEIN"/>
    <property type="match status" value="1"/>
</dbReference>
<keyword evidence="4" id="KW-1185">Reference proteome</keyword>
<feature type="chain" id="PRO_5015713795" evidence="2">
    <location>
        <begin position="31"/>
        <end position="331"/>
    </location>
</feature>
<dbReference type="NCBIfam" id="TIGR00787">
    <property type="entry name" value="dctP"/>
    <property type="match status" value="1"/>
</dbReference>
<evidence type="ECO:0000313" key="3">
    <source>
        <dbReference type="EMBL" id="AWK88958.1"/>
    </source>
</evidence>
<dbReference type="Gene3D" id="3.40.190.170">
    <property type="entry name" value="Bacterial extracellular solute-binding protein, family 7"/>
    <property type="match status" value="1"/>
</dbReference>
<dbReference type="InterPro" id="IPR018389">
    <property type="entry name" value="DctP_fam"/>
</dbReference>
<dbReference type="NCBIfam" id="NF037995">
    <property type="entry name" value="TRAP_S1"/>
    <property type="match status" value="1"/>
</dbReference>
<dbReference type="CDD" id="cd13675">
    <property type="entry name" value="PBP2_TRAP_SBP_like_5"/>
    <property type="match status" value="1"/>
</dbReference>
<reference evidence="4" key="1">
    <citation type="submission" date="2018-05" db="EMBL/GenBank/DDBJ databases">
        <title>Azospirillum thermophila sp. nov., a novel isolated from hot spring.</title>
        <authorList>
            <person name="Zhao Z."/>
        </authorList>
    </citation>
    <scope>NUCLEOTIDE SEQUENCE [LARGE SCALE GENOMIC DNA]</scope>
    <source>
        <strain evidence="4">CFH 70021</strain>
        <plasmid evidence="4">unnamed1</plasmid>
    </source>
</reference>
<dbReference type="PIRSF" id="PIRSF006470">
    <property type="entry name" value="DctB"/>
    <property type="match status" value="1"/>
</dbReference>
<dbReference type="OrthoDB" id="7375081at2"/>
<dbReference type="GO" id="GO:0055085">
    <property type="term" value="P:transmembrane transport"/>
    <property type="evidence" value="ECO:0007669"/>
    <property type="project" value="InterPro"/>
</dbReference>
<geneLocation type="plasmid" evidence="3 4">
    <name>unnamed1</name>
</geneLocation>
<dbReference type="Pfam" id="PF03480">
    <property type="entry name" value="DctP"/>
    <property type="match status" value="1"/>
</dbReference>
<dbReference type="AlphaFoldDB" id="A0A2S2CWX9"/>
<dbReference type="Proteomes" id="UP000245629">
    <property type="component" value="Plasmid unnamed1"/>
</dbReference>
<keyword evidence="1 2" id="KW-0732">Signal</keyword>
<keyword evidence="3" id="KW-0614">Plasmid</keyword>
<feature type="signal peptide" evidence="2">
    <location>
        <begin position="1"/>
        <end position="30"/>
    </location>
</feature>
<dbReference type="GO" id="GO:0030288">
    <property type="term" value="C:outer membrane-bounded periplasmic space"/>
    <property type="evidence" value="ECO:0007669"/>
    <property type="project" value="InterPro"/>
</dbReference>